<evidence type="ECO:0000259" key="1">
    <source>
        <dbReference type="Pfam" id="PF00144"/>
    </source>
</evidence>
<name>A0ABV2TF01_9BACT</name>
<dbReference type="PANTHER" id="PTHR46825:SF9">
    <property type="entry name" value="BETA-LACTAMASE-RELATED DOMAIN-CONTAINING PROTEIN"/>
    <property type="match status" value="1"/>
</dbReference>
<dbReference type="SUPFAM" id="SSF56601">
    <property type="entry name" value="beta-lactamase/transpeptidase-like"/>
    <property type="match status" value="1"/>
</dbReference>
<dbReference type="EMBL" id="JBEXAC010000004">
    <property type="protein sequence ID" value="MET7001591.1"/>
    <property type="molecule type" value="Genomic_DNA"/>
</dbReference>
<dbReference type="Proteomes" id="UP001549749">
    <property type="component" value="Unassembled WGS sequence"/>
</dbReference>
<evidence type="ECO:0000313" key="2">
    <source>
        <dbReference type="EMBL" id="MET7001591.1"/>
    </source>
</evidence>
<dbReference type="Gene3D" id="3.40.710.10">
    <property type="entry name" value="DD-peptidase/beta-lactamase superfamily"/>
    <property type="match status" value="1"/>
</dbReference>
<evidence type="ECO:0000313" key="3">
    <source>
        <dbReference type="Proteomes" id="UP001549749"/>
    </source>
</evidence>
<dbReference type="EC" id="3.1.1.103" evidence="2"/>
<keyword evidence="2" id="KW-0378">Hydrolase</keyword>
<comment type="caution">
    <text evidence="2">The sequence shown here is derived from an EMBL/GenBank/DDBJ whole genome shotgun (WGS) entry which is preliminary data.</text>
</comment>
<dbReference type="InterPro" id="IPR050491">
    <property type="entry name" value="AmpC-like"/>
</dbReference>
<sequence length="354" mass="39987">MYKQRWVTRLSVFFYVLLLSVLLQNPVFSQSAVISSGIDSILKLTVPHSFNGVVTVAQNGQTIYQQAYGFADRDQKVPLTLKNQFIIGSISKQMTATLIMLEVEAGHIQLNKTINHYLPQLKPRWKDSVTVEQLLNHTSGIKTMELPLQNRPGRVFAYTNIAYELLAQILESVTHQSYAALATKLFDKCGMRNTTVPTASRAIRTLATGYMEEEDHTLTPTGSDLLTLLKAPSGGMISTAADLQRWNICLHQGKILKDATYRQMITPSSERDSRWGRLSYGYGVQVDELDDIREISHNGYVPGFISTNIYFPEKKLSLIVLENTSWLPADMSYTFFIEDKIRELLRAQITDNVL</sequence>
<organism evidence="2 3">
    <name type="scientific">Chitinophaga defluvii</name>
    <dbReference type="NCBI Taxonomy" id="3163343"/>
    <lineage>
        <taxon>Bacteria</taxon>
        <taxon>Pseudomonadati</taxon>
        <taxon>Bacteroidota</taxon>
        <taxon>Chitinophagia</taxon>
        <taxon>Chitinophagales</taxon>
        <taxon>Chitinophagaceae</taxon>
        <taxon>Chitinophaga</taxon>
    </lineage>
</organism>
<reference evidence="2 3" key="1">
    <citation type="submission" date="2024-06" db="EMBL/GenBank/DDBJ databases">
        <title>Chitinophaga defluvii sp. nov., isolated from municipal sewage.</title>
        <authorList>
            <person name="Zhang L."/>
        </authorList>
    </citation>
    <scope>NUCLEOTIDE SEQUENCE [LARGE SCALE GENOMIC DNA]</scope>
    <source>
        <strain evidence="2 3">H8</strain>
    </source>
</reference>
<keyword evidence="3" id="KW-1185">Reference proteome</keyword>
<dbReference type="InterPro" id="IPR012338">
    <property type="entry name" value="Beta-lactam/transpept-like"/>
</dbReference>
<dbReference type="RefSeq" id="WP_354664165.1">
    <property type="nucleotide sequence ID" value="NZ_JBEXAC010000004.1"/>
</dbReference>
<protein>
    <submittedName>
        <fullName evidence="2">Serine hydrolase domain-containing protein</fullName>
        <ecNumber evidence="2">3.1.1.103</ecNumber>
    </submittedName>
</protein>
<dbReference type="Pfam" id="PF00144">
    <property type="entry name" value="Beta-lactamase"/>
    <property type="match status" value="1"/>
</dbReference>
<proteinExistence type="predicted"/>
<dbReference type="InterPro" id="IPR001466">
    <property type="entry name" value="Beta-lactam-related"/>
</dbReference>
<dbReference type="GO" id="GO:0016787">
    <property type="term" value="F:hydrolase activity"/>
    <property type="evidence" value="ECO:0007669"/>
    <property type="project" value="UniProtKB-KW"/>
</dbReference>
<gene>
    <name evidence="2" type="ORF">ABR189_29685</name>
</gene>
<accession>A0ABV2TF01</accession>
<dbReference type="PANTHER" id="PTHR46825">
    <property type="entry name" value="D-ALANYL-D-ALANINE-CARBOXYPEPTIDASE/ENDOPEPTIDASE AMPH"/>
    <property type="match status" value="1"/>
</dbReference>
<feature type="domain" description="Beta-lactamase-related" evidence="1">
    <location>
        <begin position="53"/>
        <end position="325"/>
    </location>
</feature>